<name>A0ABS5IFH9_9PROT</name>
<evidence type="ECO:0000313" key="1">
    <source>
        <dbReference type="EMBL" id="MBR9972483.1"/>
    </source>
</evidence>
<proteinExistence type="predicted"/>
<keyword evidence="2" id="KW-1185">Reference proteome</keyword>
<accession>A0ABS5IFH9</accession>
<dbReference type="RefSeq" id="WP_211549288.1">
    <property type="nucleotide sequence ID" value="NZ_JAGTUF010000011.1"/>
</dbReference>
<sequence>MLNLSDDEVLDFVAAGSMRAFTILCMRKLPWLALCAQKAHGDLDRALTGAGRVMVAVWENAPLWPPRSGRLDRRLLDLLDTRSGSIAPDPSDGITITDEHIAALLRQVVSQCAPLPQKRQGLLGRWLG</sequence>
<dbReference type="EMBL" id="JAGTUF010000011">
    <property type="protein sequence ID" value="MBR9972483.1"/>
    <property type="molecule type" value="Genomic_DNA"/>
</dbReference>
<protein>
    <submittedName>
        <fullName evidence="1">Uncharacterized protein</fullName>
    </submittedName>
</protein>
<organism evidence="1 2">
    <name type="scientific">Magnetospirillum sulfuroxidans</name>
    <dbReference type="NCBI Taxonomy" id="611300"/>
    <lineage>
        <taxon>Bacteria</taxon>
        <taxon>Pseudomonadati</taxon>
        <taxon>Pseudomonadota</taxon>
        <taxon>Alphaproteobacteria</taxon>
        <taxon>Rhodospirillales</taxon>
        <taxon>Rhodospirillaceae</taxon>
        <taxon>Magnetospirillum</taxon>
    </lineage>
</organism>
<dbReference type="Proteomes" id="UP000680714">
    <property type="component" value="Unassembled WGS sequence"/>
</dbReference>
<reference evidence="1 2" key="1">
    <citation type="submission" date="2021-04" db="EMBL/GenBank/DDBJ databases">
        <title>Magnetospirillum sulfuroxidans sp. nov., a facultative chemolithoautotrophic sulfur-oxidizing alphaproteobacterium isolated from freshwater sediment and proposals for Paramagetospirillum gen. nov., and Magnetospirillaceae fam. nov.</title>
        <authorList>
            <person name="Koziaeva V."/>
            <person name="Geelhoed J.S."/>
            <person name="Sorokin D.Y."/>
            <person name="Grouzdev D.S."/>
        </authorList>
    </citation>
    <scope>NUCLEOTIDE SEQUENCE [LARGE SCALE GENOMIC DNA]</scope>
    <source>
        <strain evidence="1 2">J10</strain>
    </source>
</reference>
<gene>
    <name evidence="1" type="ORF">KEC16_12235</name>
</gene>
<comment type="caution">
    <text evidence="1">The sequence shown here is derived from an EMBL/GenBank/DDBJ whole genome shotgun (WGS) entry which is preliminary data.</text>
</comment>
<evidence type="ECO:0000313" key="2">
    <source>
        <dbReference type="Proteomes" id="UP000680714"/>
    </source>
</evidence>